<evidence type="ECO:0000313" key="2">
    <source>
        <dbReference type="EMBL" id="CAI2363778.1"/>
    </source>
</evidence>
<protein>
    <submittedName>
        <fullName evidence="2">Uncharacterized protein</fullName>
    </submittedName>
</protein>
<dbReference type="EMBL" id="CAMPGE010004929">
    <property type="protein sequence ID" value="CAI2363778.1"/>
    <property type="molecule type" value="Genomic_DNA"/>
</dbReference>
<accession>A0AAD1X5G2</accession>
<proteinExistence type="predicted"/>
<evidence type="ECO:0000256" key="1">
    <source>
        <dbReference type="SAM" id="MobiDB-lite"/>
    </source>
</evidence>
<keyword evidence="3" id="KW-1185">Reference proteome</keyword>
<dbReference type="Proteomes" id="UP001295684">
    <property type="component" value="Unassembled WGS sequence"/>
</dbReference>
<evidence type="ECO:0000313" key="3">
    <source>
        <dbReference type="Proteomes" id="UP001295684"/>
    </source>
</evidence>
<organism evidence="2 3">
    <name type="scientific">Euplotes crassus</name>
    <dbReference type="NCBI Taxonomy" id="5936"/>
    <lineage>
        <taxon>Eukaryota</taxon>
        <taxon>Sar</taxon>
        <taxon>Alveolata</taxon>
        <taxon>Ciliophora</taxon>
        <taxon>Intramacronucleata</taxon>
        <taxon>Spirotrichea</taxon>
        <taxon>Hypotrichia</taxon>
        <taxon>Euplotida</taxon>
        <taxon>Euplotidae</taxon>
        <taxon>Moneuplotes</taxon>
    </lineage>
</organism>
<dbReference type="AlphaFoldDB" id="A0AAD1X5G2"/>
<sequence length="302" mass="34821">MIFKKCTKKINDGGSGLPKWNMCLPGMMENQKETDLMSNEGILGKDPKSKSMKEPLVDGSHSREHVLDQQSLEAYANVEESNKPQSMINNEELKLSLPIKKGRGRPRMYQEPEFYVKTLRLDVNNKTLIRAAKREFVSMFRYFCVGSGVLPPLNAEGGNLQFQRVKFRMTEEEFRQAIQRFVASIAQQDSIGITTTIHEDFNNLEEFLAVLIDPSKSSSIILPGTTRLLKDELHRLLYRYSHQKFETFLELPEMRFVLHKVLNSEYIGTLISKSSKMSQYEGLYRKCAEKIIEKIEQIDRAL</sequence>
<feature type="compositionally biased region" description="Basic and acidic residues" evidence="1">
    <location>
        <begin position="43"/>
        <end position="63"/>
    </location>
</feature>
<name>A0AAD1X5G2_EUPCR</name>
<feature type="region of interest" description="Disordered" evidence="1">
    <location>
        <begin position="42"/>
        <end position="63"/>
    </location>
</feature>
<gene>
    <name evidence="2" type="ORF">ECRASSUSDP1_LOCUS5117</name>
</gene>
<reference evidence="2" key="1">
    <citation type="submission" date="2023-07" db="EMBL/GenBank/DDBJ databases">
        <authorList>
            <consortium name="AG Swart"/>
            <person name="Singh M."/>
            <person name="Singh A."/>
            <person name="Seah K."/>
            <person name="Emmerich C."/>
        </authorList>
    </citation>
    <scope>NUCLEOTIDE SEQUENCE</scope>
    <source>
        <strain evidence="2">DP1</strain>
    </source>
</reference>
<comment type="caution">
    <text evidence="2">The sequence shown here is derived from an EMBL/GenBank/DDBJ whole genome shotgun (WGS) entry which is preliminary data.</text>
</comment>